<dbReference type="Gene3D" id="1.10.260.40">
    <property type="entry name" value="lambda repressor-like DNA-binding domains"/>
    <property type="match status" value="1"/>
</dbReference>
<dbReference type="Proteomes" id="UP000029495">
    <property type="component" value="Chromosome"/>
</dbReference>
<dbReference type="SUPFAM" id="SSF47413">
    <property type="entry name" value="lambda repressor-like DNA-binding domains"/>
    <property type="match status" value="1"/>
</dbReference>
<protein>
    <submittedName>
        <fullName evidence="1">Regulatory protein</fullName>
    </submittedName>
</protein>
<dbReference type="RefSeq" id="WP_038648442.1">
    <property type="nucleotide sequence ID" value="NZ_CP009454.1"/>
</dbReference>
<evidence type="ECO:0000313" key="1">
    <source>
        <dbReference type="EMBL" id="AIR87105.1"/>
    </source>
</evidence>
<dbReference type="Pfam" id="PF05269">
    <property type="entry name" value="Phage_CII"/>
    <property type="match status" value="1"/>
</dbReference>
<dbReference type="EMBL" id="CP009454">
    <property type="protein sequence ID" value="AIR87105.1"/>
    <property type="molecule type" value="Genomic_DNA"/>
</dbReference>
<name>A0ABM5RM80_9GAMM</name>
<dbReference type="InterPro" id="IPR010982">
    <property type="entry name" value="Lambda_DNA-bd_dom_sf"/>
</dbReference>
<gene>
    <name evidence="1" type="ORF">LH22_17190</name>
</gene>
<proteinExistence type="predicted"/>
<sequence length="98" mass="10959">MEHTQNRTSARSIESALLNKIAMKGSQQVAEAIGVDRSQITRWKETFIPKISMLLSVLEWGVVDDDLARLAKQVASLLQKQKSSTARTVEDSQITLNF</sequence>
<reference evidence="1 2" key="1">
    <citation type="submission" date="2014-09" db="EMBL/GenBank/DDBJ databases">
        <authorList>
            <person name="Chan K.-G."/>
        </authorList>
    </citation>
    <scope>NUCLEOTIDE SEQUENCE [LARGE SCALE GENOMIC DNA]</scope>
    <source>
        <strain evidence="1 2">ND04</strain>
    </source>
</reference>
<evidence type="ECO:0000313" key="2">
    <source>
        <dbReference type="Proteomes" id="UP000029495"/>
    </source>
</evidence>
<keyword evidence="2" id="KW-1185">Reference proteome</keyword>
<accession>A0ABM5RM80</accession>
<dbReference type="InterPro" id="IPR007933">
    <property type="entry name" value="Transcrpt_activ_CII"/>
</dbReference>
<organism evidence="1 2">
    <name type="scientific">Pantoea rwandensis</name>
    <dbReference type="NCBI Taxonomy" id="1076550"/>
    <lineage>
        <taxon>Bacteria</taxon>
        <taxon>Pseudomonadati</taxon>
        <taxon>Pseudomonadota</taxon>
        <taxon>Gammaproteobacteria</taxon>
        <taxon>Enterobacterales</taxon>
        <taxon>Erwiniaceae</taxon>
        <taxon>Pantoea</taxon>
    </lineage>
</organism>